<feature type="region of interest" description="Disordered" evidence="1">
    <location>
        <begin position="1"/>
        <end position="76"/>
    </location>
</feature>
<feature type="compositionally biased region" description="Basic residues" evidence="1">
    <location>
        <begin position="1"/>
        <end position="12"/>
    </location>
</feature>
<comment type="caution">
    <text evidence="2">The sequence shown here is derived from an EMBL/GenBank/DDBJ whole genome shotgun (WGS) entry which is preliminary data.</text>
</comment>
<gene>
    <name evidence="2" type="ORF">RQP50_25860</name>
</gene>
<organism evidence="2 3">
    <name type="scientific">Paenibacillus suaedae</name>
    <dbReference type="NCBI Taxonomy" id="3077233"/>
    <lineage>
        <taxon>Bacteria</taxon>
        <taxon>Bacillati</taxon>
        <taxon>Bacillota</taxon>
        <taxon>Bacilli</taxon>
        <taxon>Bacillales</taxon>
        <taxon>Paenibacillaceae</taxon>
        <taxon>Paenibacillus</taxon>
    </lineage>
</organism>
<evidence type="ECO:0000313" key="3">
    <source>
        <dbReference type="Proteomes" id="UP001250538"/>
    </source>
</evidence>
<accession>A0AAJ2N4N0</accession>
<dbReference type="RefSeq" id="WP_315747156.1">
    <property type="nucleotide sequence ID" value="NZ_JAVYAA010000008.1"/>
</dbReference>
<keyword evidence="3" id="KW-1185">Reference proteome</keyword>
<dbReference type="EMBL" id="JAVYAA010000008">
    <property type="protein sequence ID" value="MDT8979663.1"/>
    <property type="molecule type" value="Genomic_DNA"/>
</dbReference>
<sequence length="99" mass="11345">MNKLKRARRSRRQIGQQKLVSGTASTGSVRKAGKQVPQRKSQSRLQVVKQPDRRRTTKQFASTHSTHHRIQHPAYQDGYRVGYAKGYEDAHQLSYANQA</sequence>
<protein>
    <submittedName>
        <fullName evidence="2">Uncharacterized protein</fullName>
    </submittedName>
</protein>
<evidence type="ECO:0000256" key="1">
    <source>
        <dbReference type="SAM" id="MobiDB-lite"/>
    </source>
</evidence>
<evidence type="ECO:0000313" key="2">
    <source>
        <dbReference type="EMBL" id="MDT8979663.1"/>
    </source>
</evidence>
<proteinExistence type="predicted"/>
<dbReference type="Proteomes" id="UP001250538">
    <property type="component" value="Unassembled WGS sequence"/>
</dbReference>
<dbReference type="AlphaFoldDB" id="A0AAJ2N4N0"/>
<name>A0AAJ2N4N0_9BACL</name>
<reference evidence="3" key="1">
    <citation type="submission" date="2023-09" db="EMBL/GenBank/DDBJ databases">
        <title>Paenibacillus sp. chi10 Genome sequencing and assembly.</title>
        <authorList>
            <person name="Kim I."/>
        </authorList>
    </citation>
    <scope>NUCLEOTIDE SEQUENCE [LARGE SCALE GENOMIC DNA]</scope>
    <source>
        <strain evidence="3">chi10</strain>
    </source>
</reference>
<feature type="compositionally biased region" description="Polar residues" evidence="1">
    <location>
        <begin position="13"/>
        <end position="28"/>
    </location>
</feature>